<comment type="caution">
    <text evidence="3">The sequence shown here is derived from an EMBL/GenBank/DDBJ whole genome shotgun (WGS) entry which is preliminary data.</text>
</comment>
<dbReference type="InterPro" id="IPR036875">
    <property type="entry name" value="Znf_CCHC_sf"/>
</dbReference>
<protein>
    <recommendedName>
        <fullName evidence="2">CCHC-type domain-containing protein</fullName>
    </recommendedName>
</protein>
<keyword evidence="1" id="KW-0479">Metal-binding</keyword>
<keyword evidence="4" id="KW-1185">Reference proteome</keyword>
<dbReference type="AlphaFoldDB" id="A0AAW0ZH62"/>
<evidence type="ECO:0000313" key="4">
    <source>
        <dbReference type="Proteomes" id="UP001432146"/>
    </source>
</evidence>
<keyword evidence="1" id="KW-0862">Zinc</keyword>
<dbReference type="SUPFAM" id="SSF57756">
    <property type="entry name" value="Retrovirus zinc finger-like domains"/>
    <property type="match status" value="1"/>
</dbReference>
<gene>
    <name evidence="3" type="ORF">QLX08_009225</name>
</gene>
<evidence type="ECO:0000259" key="2">
    <source>
        <dbReference type="PROSITE" id="PS50158"/>
    </source>
</evidence>
<reference evidence="3 4" key="1">
    <citation type="submission" date="2024-05" db="EMBL/GenBank/DDBJ databases">
        <title>The nuclear and mitochondrial genome assemblies of Tetragonisca angustula (Apidae: Meliponini), a tiny yet remarkable pollinator in the Neotropics.</title>
        <authorList>
            <person name="Ferrari R."/>
            <person name="Ricardo P.C."/>
            <person name="Dias F.C."/>
            <person name="Araujo N.S."/>
            <person name="Soares D.O."/>
            <person name="Zhou Q.-S."/>
            <person name="Zhu C.-D."/>
            <person name="Coutinho L."/>
            <person name="Airas M.C."/>
            <person name="Batista T.M."/>
        </authorList>
    </citation>
    <scope>NUCLEOTIDE SEQUENCE [LARGE SCALE GENOMIC DNA]</scope>
    <source>
        <strain evidence="3">ASF017062</strain>
        <tissue evidence="3">Abdomen</tissue>
    </source>
</reference>
<dbReference type="SMART" id="SM00343">
    <property type="entry name" value="ZnF_C2HC"/>
    <property type="match status" value="1"/>
</dbReference>
<sequence length="156" mass="17480">MQVYVDPEDVKRIPSFFPITLENNTFRIFATTEKQTCFNCNQEGHTANHCLNNVGSNVSIFKINPNPNSSSSSHTDDLPKEAKLETPNTTKLIELAVQGSLNAIKHREIAIEDTNANKTGNKRLTASEESIANPVKPSDIYFKTQNLPKNHTRRLI</sequence>
<name>A0AAW0ZH62_9HYME</name>
<dbReference type="EMBL" id="JAWNGG020000201">
    <property type="protein sequence ID" value="KAK9296916.1"/>
    <property type="molecule type" value="Genomic_DNA"/>
</dbReference>
<accession>A0AAW0ZH62</accession>
<dbReference type="Gene3D" id="4.10.60.10">
    <property type="entry name" value="Zinc finger, CCHC-type"/>
    <property type="match status" value="1"/>
</dbReference>
<dbReference type="GO" id="GO:0003676">
    <property type="term" value="F:nucleic acid binding"/>
    <property type="evidence" value="ECO:0007669"/>
    <property type="project" value="InterPro"/>
</dbReference>
<dbReference type="GO" id="GO:0008270">
    <property type="term" value="F:zinc ion binding"/>
    <property type="evidence" value="ECO:0007669"/>
    <property type="project" value="UniProtKB-KW"/>
</dbReference>
<proteinExistence type="predicted"/>
<keyword evidence="1" id="KW-0863">Zinc-finger</keyword>
<evidence type="ECO:0000313" key="3">
    <source>
        <dbReference type="EMBL" id="KAK9296916.1"/>
    </source>
</evidence>
<dbReference type="PROSITE" id="PS50158">
    <property type="entry name" value="ZF_CCHC"/>
    <property type="match status" value="1"/>
</dbReference>
<evidence type="ECO:0000256" key="1">
    <source>
        <dbReference type="PROSITE-ProRule" id="PRU00047"/>
    </source>
</evidence>
<dbReference type="Proteomes" id="UP001432146">
    <property type="component" value="Unassembled WGS sequence"/>
</dbReference>
<feature type="domain" description="CCHC-type" evidence="2">
    <location>
        <begin position="37"/>
        <end position="50"/>
    </location>
</feature>
<organism evidence="3 4">
    <name type="scientific">Tetragonisca angustula</name>
    <dbReference type="NCBI Taxonomy" id="166442"/>
    <lineage>
        <taxon>Eukaryota</taxon>
        <taxon>Metazoa</taxon>
        <taxon>Ecdysozoa</taxon>
        <taxon>Arthropoda</taxon>
        <taxon>Hexapoda</taxon>
        <taxon>Insecta</taxon>
        <taxon>Pterygota</taxon>
        <taxon>Neoptera</taxon>
        <taxon>Endopterygota</taxon>
        <taxon>Hymenoptera</taxon>
        <taxon>Apocrita</taxon>
        <taxon>Aculeata</taxon>
        <taxon>Apoidea</taxon>
        <taxon>Anthophila</taxon>
        <taxon>Apidae</taxon>
        <taxon>Tetragonisca</taxon>
    </lineage>
</organism>
<dbReference type="InterPro" id="IPR001878">
    <property type="entry name" value="Znf_CCHC"/>
</dbReference>